<dbReference type="Proteomes" id="UP001183410">
    <property type="component" value="Unassembled WGS sequence"/>
</dbReference>
<reference evidence="2" key="1">
    <citation type="submission" date="2023-07" db="EMBL/GenBank/DDBJ databases">
        <title>30 novel species of actinomycetes from the DSMZ collection.</title>
        <authorList>
            <person name="Nouioui I."/>
        </authorList>
    </citation>
    <scope>NUCLEOTIDE SEQUENCE [LARGE SCALE GENOMIC DNA]</scope>
    <source>
        <strain evidence="2">DSM 44915</strain>
    </source>
</reference>
<comment type="caution">
    <text evidence="1">The sequence shown here is derived from an EMBL/GenBank/DDBJ whole genome shotgun (WGS) entry which is preliminary data.</text>
</comment>
<dbReference type="EMBL" id="JAVREO010000025">
    <property type="protein sequence ID" value="MDT0270239.1"/>
    <property type="molecule type" value="Genomic_DNA"/>
</dbReference>
<evidence type="ECO:0000313" key="2">
    <source>
        <dbReference type="Proteomes" id="UP001183410"/>
    </source>
</evidence>
<proteinExistence type="predicted"/>
<evidence type="ECO:0000313" key="1">
    <source>
        <dbReference type="EMBL" id="MDT0270239.1"/>
    </source>
</evidence>
<keyword evidence="2" id="KW-1185">Reference proteome</keyword>
<organism evidence="1 2">
    <name type="scientific">Streptomyces chisholmiae</name>
    <dbReference type="NCBI Taxonomy" id="3075540"/>
    <lineage>
        <taxon>Bacteria</taxon>
        <taxon>Bacillati</taxon>
        <taxon>Actinomycetota</taxon>
        <taxon>Actinomycetes</taxon>
        <taxon>Kitasatosporales</taxon>
        <taxon>Streptomycetaceae</taxon>
        <taxon>Streptomyces</taxon>
    </lineage>
</organism>
<gene>
    <name evidence="1" type="ORF">RM844_28610</name>
</gene>
<accession>A0ABU2JZ45</accession>
<dbReference type="RefSeq" id="WP_311670319.1">
    <property type="nucleotide sequence ID" value="NZ_JAVREO010000025.1"/>
</dbReference>
<protein>
    <submittedName>
        <fullName evidence="1">Uncharacterized protein</fullName>
    </submittedName>
</protein>
<name>A0ABU2JZ45_9ACTN</name>
<sequence length="84" mass="8489">MAPPDHLLTPVPDNGEHAVVRDLAAALAAHGITLPSLRLDTLTATRTDTTPMIELGRIGLPVAQQLVHALEAGPAGATATAPGA</sequence>